<sequence length="125" mass="13728">MREIHAVPAYFPDWADGPSLSWCLRWRPDPLTPRRLDHLLVTDLGLLDLPPRLTGTHAGLRRGATRHPVAGTGVWICDPAEVLGRLDGSARRKDAARAEEYAALRARAPLAPTPEGLARLGSLNR</sequence>
<reference evidence="1 2" key="1">
    <citation type="submission" date="2017-07" db="EMBL/GenBank/DDBJ databases">
        <title>Amycolatopsis antarcticus sp. nov., isolated from the surface of an Antarcticus brown macroalga.</title>
        <authorList>
            <person name="Wang J."/>
            <person name="Leiva S."/>
            <person name="Huang J."/>
            <person name="Huang Y."/>
        </authorList>
    </citation>
    <scope>NUCLEOTIDE SEQUENCE [LARGE SCALE GENOMIC DNA]</scope>
    <source>
        <strain evidence="1 2">AU-G6</strain>
    </source>
</reference>
<dbReference type="Proteomes" id="UP000242444">
    <property type="component" value="Unassembled WGS sequence"/>
</dbReference>
<dbReference type="InParanoid" id="A0A263D9B0"/>
<proteinExistence type="predicted"/>
<evidence type="ECO:0000313" key="2">
    <source>
        <dbReference type="Proteomes" id="UP000242444"/>
    </source>
</evidence>
<accession>A0A263D9B0</accession>
<organism evidence="1 2">
    <name type="scientific">Amycolatopsis antarctica</name>
    <dbReference type="NCBI Taxonomy" id="1854586"/>
    <lineage>
        <taxon>Bacteria</taxon>
        <taxon>Bacillati</taxon>
        <taxon>Actinomycetota</taxon>
        <taxon>Actinomycetes</taxon>
        <taxon>Pseudonocardiales</taxon>
        <taxon>Pseudonocardiaceae</taxon>
        <taxon>Amycolatopsis</taxon>
    </lineage>
</organism>
<dbReference type="EMBL" id="NKYE01000001">
    <property type="protein sequence ID" value="OZM75043.1"/>
    <property type="molecule type" value="Genomic_DNA"/>
</dbReference>
<name>A0A263D9B0_9PSEU</name>
<keyword evidence="2" id="KW-1185">Reference proteome</keyword>
<dbReference type="AlphaFoldDB" id="A0A263D9B0"/>
<protein>
    <submittedName>
        <fullName evidence="1">Uncharacterized protein</fullName>
    </submittedName>
</protein>
<gene>
    <name evidence="1" type="ORF">CFN78_02350</name>
</gene>
<comment type="caution">
    <text evidence="1">The sequence shown here is derived from an EMBL/GenBank/DDBJ whole genome shotgun (WGS) entry which is preliminary data.</text>
</comment>
<evidence type="ECO:0000313" key="1">
    <source>
        <dbReference type="EMBL" id="OZM75043.1"/>
    </source>
</evidence>